<proteinExistence type="predicted"/>
<dbReference type="AlphaFoldDB" id="A0A7I8IW37"/>
<dbReference type="EMBL" id="CACRZD030000006">
    <property type="protein sequence ID" value="CAA6661793.1"/>
    <property type="molecule type" value="Genomic_DNA"/>
</dbReference>
<sequence length="129" mass="13671">MIPLIMEAPTSMFMTTICSWMASSGEAPPIISPVIAPGSAISPTVFALSSPGDSAITSDLLTFIALPTIMPATGMIYRGVKGKTFNATSRNMVMAVPIRMEAPAMIFRAGRVSPVDPPCSRRRKPAETL</sequence>
<evidence type="ECO:0000313" key="2">
    <source>
        <dbReference type="Proteomes" id="UP001189122"/>
    </source>
</evidence>
<reference evidence="1 2" key="1">
    <citation type="submission" date="2019-12" db="EMBL/GenBank/DDBJ databases">
        <authorList>
            <person name="Scholz U."/>
            <person name="Mascher M."/>
            <person name="Fiebig A."/>
        </authorList>
    </citation>
    <scope>NUCLEOTIDE SEQUENCE</scope>
</reference>
<accession>A0A7I8IW37</accession>
<protein>
    <submittedName>
        <fullName evidence="1">Uncharacterized protein</fullName>
    </submittedName>
</protein>
<name>A0A7I8IW37_SPIIN</name>
<dbReference type="EMBL" id="LR743593">
    <property type="protein sequence ID" value="CAA2622127.1"/>
    <property type="molecule type" value="Genomic_DNA"/>
</dbReference>
<gene>
    <name evidence="1" type="ORF">SI7747_06008188</name>
</gene>
<organism evidence="1">
    <name type="scientific">Spirodela intermedia</name>
    <name type="common">Intermediate duckweed</name>
    <dbReference type="NCBI Taxonomy" id="51605"/>
    <lineage>
        <taxon>Eukaryota</taxon>
        <taxon>Viridiplantae</taxon>
        <taxon>Streptophyta</taxon>
        <taxon>Embryophyta</taxon>
        <taxon>Tracheophyta</taxon>
        <taxon>Spermatophyta</taxon>
        <taxon>Magnoliopsida</taxon>
        <taxon>Liliopsida</taxon>
        <taxon>Araceae</taxon>
        <taxon>Lemnoideae</taxon>
        <taxon>Spirodela</taxon>
    </lineage>
</organism>
<keyword evidence="2" id="KW-1185">Reference proteome</keyword>
<dbReference type="Proteomes" id="UP001189122">
    <property type="component" value="Unassembled WGS sequence"/>
</dbReference>
<evidence type="ECO:0000313" key="1">
    <source>
        <dbReference type="EMBL" id="CAA2622127.1"/>
    </source>
</evidence>